<feature type="domain" description="Carboxymuconolactone decarboxylase-like" evidence="1">
    <location>
        <begin position="33"/>
        <end position="100"/>
    </location>
</feature>
<dbReference type="GO" id="GO:0051920">
    <property type="term" value="F:peroxiredoxin activity"/>
    <property type="evidence" value="ECO:0007669"/>
    <property type="project" value="InterPro"/>
</dbReference>
<protein>
    <recommendedName>
        <fullName evidence="1">Carboxymuconolactone decarboxylase-like domain-containing protein</fullName>
    </recommendedName>
</protein>
<sequence length="152" mass="17570">MSTITKYQKRVNIKALEPDCWKSIIDIEAYLSQTSLDKKLRELIKIRASQINKCAYCIDLHTKDAIKLGETERRIFALSAWEESPLFSDKERAVLKLTEEITEITKTGVTDTTYDKVSEFFKEKEIAQIIIAINHMNFLNRIAVSTKLMHSN</sequence>
<dbReference type="Pfam" id="PF02627">
    <property type="entry name" value="CMD"/>
    <property type="match status" value="1"/>
</dbReference>
<name>A0A9W6B9M7_9FLAO</name>
<proteinExistence type="predicted"/>
<dbReference type="Gene3D" id="1.20.1290.10">
    <property type="entry name" value="AhpD-like"/>
    <property type="match status" value="1"/>
</dbReference>
<evidence type="ECO:0000313" key="3">
    <source>
        <dbReference type="Proteomes" id="UP001143545"/>
    </source>
</evidence>
<dbReference type="PANTHER" id="PTHR34846:SF10">
    <property type="entry name" value="CYTOPLASMIC PROTEIN"/>
    <property type="match status" value="1"/>
</dbReference>
<gene>
    <name evidence="2" type="primary">ydfG</name>
    <name evidence="2" type="ORF">NBRC110019_31290</name>
</gene>
<dbReference type="EMBL" id="BRVP01000034">
    <property type="protein sequence ID" value="GLB54088.1"/>
    <property type="molecule type" value="Genomic_DNA"/>
</dbReference>
<dbReference type="NCBIfam" id="TIGR00778">
    <property type="entry name" value="ahpD_dom"/>
    <property type="match status" value="1"/>
</dbReference>
<dbReference type="PANTHER" id="PTHR34846">
    <property type="entry name" value="4-CARBOXYMUCONOLACTONE DECARBOXYLASE FAMILY PROTEIN (AFU_ORTHOLOGUE AFUA_6G11590)"/>
    <property type="match status" value="1"/>
</dbReference>
<dbReference type="InterPro" id="IPR029032">
    <property type="entry name" value="AhpD-like"/>
</dbReference>
<dbReference type="InterPro" id="IPR003779">
    <property type="entry name" value="CMD-like"/>
</dbReference>
<evidence type="ECO:0000259" key="1">
    <source>
        <dbReference type="Pfam" id="PF02627"/>
    </source>
</evidence>
<keyword evidence="3" id="KW-1185">Reference proteome</keyword>
<dbReference type="InterPro" id="IPR004675">
    <property type="entry name" value="AhpD_core"/>
</dbReference>
<dbReference type="AlphaFoldDB" id="A0A9W6B9M7"/>
<comment type="caution">
    <text evidence="2">The sequence shown here is derived from an EMBL/GenBank/DDBJ whole genome shotgun (WGS) entry which is preliminary data.</text>
</comment>
<evidence type="ECO:0000313" key="2">
    <source>
        <dbReference type="EMBL" id="GLB54088.1"/>
    </source>
</evidence>
<dbReference type="Proteomes" id="UP001143545">
    <property type="component" value="Unassembled WGS sequence"/>
</dbReference>
<dbReference type="RefSeq" id="WP_281756468.1">
    <property type="nucleotide sequence ID" value="NZ_BRVP01000034.1"/>
</dbReference>
<accession>A0A9W6B9M7</accession>
<reference evidence="2" key="1">
    <citation type="submission" date="2022-07" db="EMBL/GenBank/DDBJ databases">
        <title>Taxonomy of Novel Oxalotrophic and Methylotrophic Bacteria.</title>
        <authorList>
            <person name="Sahin N."/>
            <person name="Tani A."/>
        </authorList>
    </citation>
    <scope>NUCLEOTIDE SEQUENCE</scope>
    <source>
        <strain evidence="2">AM327</strain>
    </source>
</reference>
<dbReference type="SUPFAM" id="SSF69118">
    <property type="entry name" value="AhpD-like"/>
    <property type="match status" value="1"/>
</dbReference>
<organism evidence="2 3">
    <name type="scientific">Neptunitalea chrysea</name>
    <dbReference type="NCBI Taxonomy" id="1647581"/>
    <lineage>
        <taxon>Bacteria</taxon>
        <taxon>Pseudomonadati</taxon>
        <taxon>Bacteroidota</taxon>
        <taxon>Flavobacteriia</taxon>
        <taxon>Flavobacteriales</taxon>
        <taxon>Flavobacteriaceae</taxon>
        <taxon>Neptunitalea</taxon>
    </lineage>
</organism>